<accession>A0A1Y2FTN3</accession>
<dbReference type="PANTHER" id="PTHR13353">
    <property type="entry name" value="TRANSMEMBRANE PROTEIN 19"/>
    <property type="match status" value="1"/>
</dbReference>
<organism evidence="7 8">
    <name type="scientific">Protomyces lactucae-debilis</name>
    <dbReference type="NCBI Taxonomy" id="2754530"/>
    <lineage>
        <taxon>Eukaryota</taxon>
        <taxon>Fungi</taxon>
        <taxon>Dikarya</taxon>
        <taxon>Ascomycota</taxon>
        <taxon>Taphrinomycotina</taxon>
        <taxon>Taphrinomycetes</taxon>
        <taxon>Taphrinales</taxon>
        <taxon>Protomycetaceae</taxon>
        <taxon>Protomyces</taxon>
    </lineage>
</organism>
<evidence type="ECO:0000256" key="1">
    <source>
        <dbReference type="ARBA" id="ARBA00004141"/>
    </source>
</evidence>
<comment type="subcellular location">
    <subcellularLocation>
        <location evidence="1">Membrane</location>
        <topology evidence="1">Multi-pass membrane protein</topology>
    </subcellularLocation>
</comment>
<comment type="similarity">
    <text evidence="2">Belongs to the TMEM19 family.</text>
</comment>
<evidence type="ECO:0000256" key="6">
    <source>
        <dbReference type="SAM" id="Phobius"/>
    </source>
</evidence>
<evidence type="ECO:0000256" key="3">
    <source>
        <dbReference type="ARBA" id="ARBA00022692"/>
    </source>
</evidence>
<dbReference type="RefSeq" id="XP_040727793.1">
    <property type="nucleotide sequence ID" value="XM_040870345.1"/>
</dbReference>
<evidence type="ECO:0000256" key="5">
    <source>
        <dbReference type="ARBA" id="ARBA00023136"/>
    </source>
</evidence>
<evidence type="ECO:0000313" key="8">
    <source>
        <dbReference type="Proteomes" id="UP000193685"/>
    </source>
</evidence>
<evidence type="ECO:0000256" key="2">
    <source>
        <dbReference type="ARBA" id="ARBA00009012"/>
    </source>
</evidence>
<dbReference type="GeneID" id="63786944"/>
<keyword evidence="5 6" id="KW-0472">Membrane</keyword>
<proteinExistence type="inferred from homology"/>
<protein>
    <submittedName>
        <fullName evidence="7">Integral membrane protein DUF92-domain-containing protein</fullName>
    </submittedName>
</protein>
<dbReference type="Pfam" id="PF01940">
    <property type="entry name" value="DUF92"/>
    <property type="match status" value="1"/>
</dbReference>
<keyword evidence="3 6" id="KW-0812">Transmembrane</keyword>
<sequence>MTMQILSTQAWVGLLVVAAIAVRSYRRESLTPWGCIVALCTGSFYALHPNRPLILLLAFFLTGTKLTSWGHDLKHELLMDPAASKQPDAPKKKGRTSMQVLCNSAPATILLAIHSITTVTHREPALTASLNDLLMVGVIAQYGCSAGDTFASEIGVLNDDWPLLITTLQKVPPGTNGGVSLLGVLASLMGGGVIGVAALLMPAHSVYTRMGYFCIAVASGFFGSLFDSILGATMQRTVYDQEMKKVLEAHGGTSVQVKADTEDKLIIIGSDILDNNQQ</sequence>
<dbReference type="AlphaFoldDB" id="A0A1Y2FTN3"/>
<dbReference type="InterPro" id="IPR002794">
    <property type="entry name" value="DUF92_TMEM19"/>
</dbReference>
<dbReference type="EMBL" id="MCFI01000002">
    <property type="protein sequence ID" value="ORY86937.1"/>
    <property type="molecule type" value="Genomic_DNA"/>
</dbReference>
<feature type="transmembrane region" description="Helical" evidence="6">
    <location>
        <begin position="179"/>
        <end position="200"/>
    </location>
</feature>
<reference evidence="7 8" key="1">
    <citation type="submission" date="2016-07" db="EMBL/GenBank/DDBJ databases">
        <title>Pervasive Adenine N6-methylation of Active Genes in Fungi.</title>
        <authorList>
            <consortium name="DOE Joint Genome Institute"/>
            <person name="Mondo S.J."/>
            <person name="Dannebaum R.O."/>
            <person name="Kuo R.C."/>
            <person name="Labutti K."/>
            <person name="Haridas S."/>
            <person name="Kuo A."/>
            <person name="Salamov A."/>
            <person name="Ahrendt S.R."/>
            <person name="Lipzen A."/>
            <person name="Sullivan W."/>
            <person name="Andreopoulos W.B."/>
            <person name="Clum A."/>
            <person name="Lindquist E."/>
            <person name="Daum C."/>
            <person name="Ramamoorthy G.K."/>
            <person name="Gryganskyi A."/>
            <person name="Culley D."/>
            <person name="Magnuson J.K."/>
            <person name="James T.Y."/>
            <person name="O'Malley M.A."/>
            <person name="Stajich J.E."/>
            <person name="Spatafora J.W."/>
            <person name="Visel A."/>
            <person name="Grigoriev I.V."/>
        </authorList>
    </citation>
    <scope>NUCLEOTIDE SEQUENCE [LARGE SCALE GENOMIC DNA]</scope>
    <source>
        <strain evidence="7 8">12-1054</strain>
    </source>
</reference>
<dbReference type="OMA" id="MSSFACC"/>
<name>A0A1Y2FTN3_PROLT</name>
<gene>
    <name evidence="7" type="ORF">BCR37DRAFT_385385</name>
</gene>
<dbReference type="GO" id="GO:0016020">
    <property type="term" value="C:membrane"/>
    <property type="evidence" value="ECO:0007669"/>
    <property type="project" value="UniProtKB-SubCell"/>
</dbReference>
<dbReference type="STRING" id="56484.A0A1Y2FTN3"/>
<evidence type="ECO:0000313" key="7">
    <source>
        <dbReference type="EMBL" id="ORY86937.1"/>
    </source>
</evidence>
<evidence type="ECO:0000256" key="4">
    <source>
        <dbReference type="ARBA" id="ARBA00022989"/>
    </source>
</evidence>
<comment type="caution">
    <text evidence="7">The sequence shown here is derived from an EMBL/GenBank/DDBJ whole genome shotgun (WGS) entry which is preliminary data.</text>
</comment>
<keyword evidence="4 6" id="KW-1133">Transmembrane helix</keyword>
<keyword evidence="8" id="KW-1185">Reference proteome</keyword>
<feature type="transmembrane region" description="Helical" evidence="6">
    <location>
        <begin position="212"/>
        <end position="234"/>
    </location>
</feature>
<dbReference type="PANTHER" id="PTHR13353:SF5">
    <property type="entry name" value="TRANSMEMBRANE PROTEIN 19"/>
    <property type="match status" value="1"/>
</dbReference>
<dbReference type="OrthoDB" id="30881at2759"/>
<dbReference type="Proteomes" id="UP000193685">
    <property type="component" value="Unassembled WGS sequence"/>
</dbReference>